<evidence type="ECO:0000313" key="2">
    <source>
        <dbReference type="EMBL" id="CAE7464209.1"/>
    </source>
</evidence>
<reference evidence="2" key="1">
    <citation type="submission" date="2021-02" db="EMBL/GenBank/DDBJ databases">
        <authorList>
            <person name="Dougan E. K."/>
            <person name="Rhodes N."/>
            <person name="Thang M."/>
            <person name="Chan C."/>
        </authorList>
    </citation>
    <scope>NUCLEOTIDE SEQUENCE</scope>
</reference>
<dbReference type="InterPro" id="IPR032675">
    <property type="entry name" value="LRR_dom_sf"/>
</dbReference>
<dbReference type="AlphaFoldDB" id="A0A812S1X1"/>
<feature type="compositionally biased region" description="Basic residues" evidence="1">
    <location>
        <begin position="347"/>
        <end position="374"/>
    </location>
</feature>
<evidence type="ECO:0000313" key="3">
    <source>
        <dbReference type="Proteomes" id="UP000604046"/>
    </source>
</evidence>
<feature type="compositionally biased region" description="Acidic residues" evidence="1">
    <location>
        <begin position="305"/>
        <end position="315"/>
    </location>
</feature>
<gene>
    <name evidence="2" type="ORF">SNAT2548_LOCUS25901</name>
</gene>
<accession>A0A812S1X1</accession>
<organism evidence="2 3">
    <name type="scientific">Symbiodinium natans</name>
    <dbReference type="NCBI Taxonomy" id="878477"/>
    <lineage>
        <taxon>Eukaryota</taxon>
        <taxon>Sar</taxon>
        <taxon>Alveolata</taxon>
        <taxon>Dinophyceae</taxon>
        <taxon>Suessiales</taxon>
        <taxon>Symbiodiniaceae</taxon>
        <taxon>Symbiodinium</taxon>
    </lineage>
</organism>
<sequence>MWNEAGQLDASLLPWLAKCRDVEFFNASDGRNKLPAWAWHSLERATWPNLRVAKFRECFDKYSKEVDGAPAVLQLLARSRHLEVIDLEECGHIAAEAWEVLREAQWMELKEADWWDCFSTGKPACEKAGVVMQLMSRCESLEKISLRSCNGISDEDFKLLGAASWPELREANFDDCFEALTRQTVLQALSRCRKLESLDFTCRPTAEDLLELPSGCWPNLKLEKCRGFQCETWDEDGLVTVNEEETLALRRQLQRLREADLKEAADSSGLSIHIEEPTADVPDVAAPGTDEESPQVPGGALPDLNSDDFDGSEEQLDLTLQESEQNQANRLSIQPEEPFGQVENARAKKAKASKFRGKAKRANIKVKAKTKARKAAVDEMSARESISTEVVEAAHATEDEEEPLAQDATPKLGKT</sequence>
<dbReference type="Proteomes" id="UP000604046">
    <property type="component" value="Unassembled WGS sequence"/>
</dbReference>
<name>A0A812S1X1_9DINO</name>
<feature type="region of interest" description="Disordered" evidence="1">
    <location>
        <begin position="334"/>
        <end position="415"/>
    </location>
</feature>
<dbReference type="Gene3D" id="3.80.10.10">
    <property type="entry name" value="Ribonuclease Inhibitor"/>
    <property type="match status" value="1"/>
</dbReference>
<comment type="caution">
    <text evidence="2">The sequence shown here is derived from an EMBL/GenBank/DDBJ whole genome shotgun (WGS) entry which is preliminary data.</text>
</comment>
<feature type="region of interest" description="Disordered" evidence="1">
    <location>
        <begin position="266"/>
        <end position="315"/>
    </location>
</feature>
<dbReference type="SUPFAM" id="SSF52047">
    <property type="entry name" value="RNI-like"/>
    <property type="match status" value="1"/>
</dbReference>
<protein>
    <submittedName>
        <fullName evidence="2">Uncharacterized protein</fullName>
    </submittedName>
</protein>
<evidence type="ECO:0000256" key="1">
    <source>
        <dbReference type="SAM" id="MobiDB-lite"/>
    </source>
</evidence>
<proteinExistence type="predicted"/>
<keyword evidence="3" id="KW-1185">Reference proteome</keyword>
<dbReference type="EMBL" id="CAJNDS010002412">
    <property type="protein sequence ID" value="CAE7464209.1"/>
    <property type="molecule type" value="Genomic_DNA"/>
</dbReference>
<dbReference type="OrthoDB" id="423607at2759"/>